<proteinExistence type="predicted"/>
<name>A0A8S0VZ01_CYCAE</name>
<keyword evidence="3" id="KW-1185">Reference proteome</keyword>
<dbReference type="EMBL" id="CACVBS010000061">
    <property type="protein sequence ID" value="CAA7267634.1"/>
    <property type="molecule type" value="Genomic_DNA"/>
</dbReference>
<protein>
    <submittedName>
        <fullName evidence="2">Uncharacterized protein</fullName>
    </submittedName>
</protein>
<gene>
    <name evidence="2" type="ORF">AAE3_LOCUS9811</name>
</gene>
<dbReference type="Proteomes" id="UP000467700">
    <property type="component" value="Unassembled WGS sequence"/>
</dbReference>
<feature type="chain" id="PRO_5035842420" evidence="1">
    <location>
        <begin position="23"/>
        <end position="145"/>
    </location>
</feature>
<dbReference type="OrthoDB" id="2885854at2759"/>
<evidence type="ECO:0000313" key="3">
    <source>
        <dbReference type="Proteomes" id="UP000467700"/>
    </source>
</evidence>
<dbReference type="AlphaFoldDB" id="A0A8S0VZ01"/>
<organism evidence="2 3">
    <name type="scientific">Cyclocybe aegerita</name>
    <name type="common">Black poplar mushroom</name>
    <name type="synonym">Agrocybe aegerita</name>
    <dbReference type="NCBI Taxonomy" id="1973307"/>
    <lineage>
        <taxon>Eukaryota</taxon>
        <taxon>Fungi</taxon>
        <taxon>Dikarya</taxon>
        <taxon>Basidiomycota</taxon>
        <taxon>Agaricomycotina</taxon>
        <taxon>Agaricomycetes</taxon>
        <taxon>Agaricomycetidae</taxon>
        <taxon>Agaricales</taxon>
        <taxon>Agaricineae</taxon>
        <taxon>Bolbitiaceae</taxon>
        <taxon>Cyclocybe</taxon>
    </lineage>
</organism>
<evidence type="ECO:0000313" key="2">
    <source>
        <dbReference type="EMBL" id="CAA7267634.1"/>
    </source>
</evidence>
<feature type="signal peptide" evidence="1">
    <location>
        <begin position="1"/>
        <end position="22"/>
    </location>
</feature>
<reference evidence="2 3" key="1">
    <citation type="submission" date="2020-01" db="EMBL/GenBank/DDBJ databases">
        <authorList>
            <person name="Gupta K D."/>
        </authorList>
    </citation>
    <scope>NUCLEOTIDE SEQUENCE [LARGE SCALE GENOMIC DNA]</scope>
</reference>
<evidence type="ECO:0000256" key="1">
    <source>
        <dbReference type="SAM" id="SignalP"/>
    </source>
</evidence>
<sequence length="145" mass="16292">MKFTSILVSALAACVSLVRVAAAPVTVELEKRTSPLPLHLRVPTIFYRGVTQRELAHIANYQKGHHPTFSYRRARFHIHGDAYTTASPNPAHKVWYLVTFKYTPNTVLKTKSFATGTDEWKLCVSNYARTKPATHYGLIEGPVSH</sequence>
<comment type="caution">
    <text evidence="2">The sequence shown here is derived from an EMBL/GenBank/DDBJ whole genome shotgun (WGS) entry which is preliminary data.</text>
</comment>
<accession>A0A8S0VZ01</accession>
<keyword evidence="1" id="KW-0732">Signal</keyword>